<reference evidence="2" key="2">
    <citation type="submission" date="2023-05" db="EMBL/GenBank/DDBJ databases">
        <authorList>
            <consortium name="Lawrence Berkeley National Laboratory"/>
            <person name="Steindorff A."/>
            <person name="Hensen N."/>
            <person name="Bonometti L."/>
            <person name="Westerberg I."/>
            <person name="Brannstrom I.O."/>
            <person name="Guillou S."/>
            <person name="Cros-Aarteil S."/>
            <person name="Calhoun S."/>
            <person name="Haridas S."/>
            <person name="Kuo A."/>
            <person name="Mondo S."/>
            <person name="Pangilinan J."/>
            <person name="Riley R."/>
            <person name="Labutti K."/>
            <person name="Andreopoulos B."/>
            <person name="Lipzen A."/>
            <person name="Chen C."/>
            <person name="Yanf M."/>
            <person name="Daum C."/>
            <person name="Ng V."/>
            <person name="Clum A."/>
            <person name="Ohm R."/>
            <person name="Martin F."/>
            <person name="Silar P."/>
            <person name="Natvig D."/>
            <person name="Lalanne C."/>
            <person name="Gautier V."/>
            <person name="Ament-Velasquez S.L."/>
            <person name="Kruys A."/>
            <person name="Hutchinson M.I."/>
            <person name="Powell A.J."/>
            <person name="Barry K."/>
            <person name="Miller A.N."/>
            <person name="Grigoriev I.V."/>
            <person name="Debuchy R."/>
            <person name="Gladieux P."/>
            <person name="Thoren M.H."/>
            <person name="Johannesson H."/>
        </authorList>
    </citation>
    <scope>NUCLEOTIDE SEQUENCE</scope>
    <source>
        <strain evidence="2">CBS 990.96</strain>
    </source>
</reference>
<organism evidence="2 3">
    <name type="scientific">Podospora fimiseda</name>
    <dbReference type="NCBI Taxonomy" id="252190"/>
    <lineage>
        <taxon>Eukaryota</taxon>
        <taxon>Fungi</taxon>
        <taxon>Dikarya</taxon>
        <taxon>Ascomycota</taxon>
        <taxon>Pezizomycotina</taxon>
        <taxon>Sordariomycetes</taxon>
        <taxon>Sordariomycetidae</taxon>
        <taxon>Sordariales</taxon>
        <taxon>Podosporaceae</taxon>
        <taxon>Podospora</taxon>
    </lineage>
</organism>
<comment type="caution">
    <text evidence="2">The sequence shown here is derived from an EMBL/GenBank/DDBJ whole genome shotgun (WGS) entry which is preliminary data.</text>
</comment>
<sequence length="247" mass="27115">MERLYDLSSIKSLPPSLTNLLPNPFIHDSTSHLLPHSAHQSHQNNPDSPSTLTLSDQYQQQTTNLGTSPSLKPTNMPLNSLNNIRFPEGASETTAPDNLWPNFPSIDIQTTDYNPGLSYTDQAQPLVNACIRQGISHGQLWQEASEKALAAPAGSDKEGFYEAIKGHLCNVDHNNRPAPSVQVPFLVRSLVSRGISHGAIYCEAHTKWFRAPAGSEEERPFNAIKLHLKNVVSGACLQGVFDGDEER</sequence>
<protein>
    <submittedName>
        <fullName evidence="2">Uncharacterized protein</fullName>
    </submittedName>
</protein>
<evidence type="ECO:0000256" key="1">
    <source>
        <dbReference type="SAM" id="MobiDB-lite"/>
    </source>
</evidence>
<evidence type="ECO:0000313" key="3">
    <source>
        <dbReference type="Proteomes" id="UP001301958"/>
    </source>
</evidence>
<name>A0AAN6YRZ6_9PEZI</name>
<feature type="compositionally biased region" description="Polar residues" evidence="1">
    <location>
        <begin position="38"/>
        <end position="83"/>
    </location>
</feature>
<evidence type="ECO:0000313" key="2">
    <source>
        <dbReference type="EMBL" id="KAK4221732.1"/>
    </source>
</evidence>
<dbReference type="Proteomes" id="UP001301958">
    <property type="component" value="Unassembled WGS sequence"/>
</dbReference>
<proteinExistence type="predicted"/>
<keyword evidence="3" id="KW-1185">Reference proteome</keyword>
<feature type="region of interest" description="Disordered" evidence="1">
    <location>
        <begin position="31"/>
        <end position="102"/>
    </location>
</feature>
<accession>A0AAN6YRZ6</accession>
<dbReference type="EMBL" id="MU865520">
    <property type="protein sequence ID" value="KAK4221732.1"/>
    <property type="molecule type" value="Genomic_DNA"/>
</dbReference>
<reference evidence="2" key="1">
    <citation type="journal article" date="2023" name="Mol. Phylogenet. Evol.">
        <title>Genome-scale phylogeny and comparative genomics of the fungal order Sordariales.</title>
        <authorList>
            <person name="Hensen N."/>
            <person name="Bonometti L."/>
            <person name="Westerberg I."/>
            <person name="Brannstrom I.O."/>
            <person name="Guillou S."/>
            <person name="Cros-Aarteil S."/>
            <person name="Calhoun S."/>
            <person name="Haridas S."/>
            <person name="Kuo A."/>
            <person name="Mondo S."/>
            <person name="Pangilinan J."/>
            <person name="Riley R."/>
            <person name="LaButti K."/>
            <person name="Andreopoulos B."/>
            <person name="Lipzen A."/>
            <person name="Chen C."/>
            <person name="Yan M."/>
            <person name="Daum C."/>
            <person name="Ng V."/>
            <person name="Clum A."/>
            <person name="Steindorff A."/>
            <person name="Ohm R.A."/>
            <person name="Martin F."/>
            <person name="Silar P."/>
            <person name="Natvig D.O."/>
            <person name="Lalanne C."/>
            <person name="Gautier V."/>
            <person name="Ament-Velasquez S.L."/>
            <person name="Kruys A."/>
            <person name="Hutchinson M.I."/>
            <person name="Powell A.J."/>
            <person name="Barry K."/>
            <person name="Miller A.N."/>
            <person name="Grigoriev I.V."/>
            <person name="Debuchy R."/>
            <person name="Gladieux P."/>
            <person name="Hiltunen Thoren M."/>
            <person name="Johannesson H."/>
        </authorList>
    </citation>
    <scope>NUCLEOTIDE SEQUENCE</scope>
    <source>
        <strain evidence="2">CBS 990.96</strain>
    </source>
</reference>
<dbReference type="AlphaFoldDB" id="A0AAN6YRZ6"/>
<gene>
    <name evidence="2" type="ORF">QBC38DRAFT_504651</name>
</gene>